<keyword evidence="1" id="KW-0812">Transmembrane</keyword>
<feature type="transmembrane region" description="Helical" evidence="1">
    <location>
        <begin position="55"/>
        <end position="73"/>
    </location>
</feature>
<proteinExistence type="predicted"/>
<dbReference type="PANTHER" id="PTHR19353:SF19">
    <property type="entry name" value="DELTA(5) FATTY ACID DESATURASE C-RELATED"/>
    <property type="match status" value="1"/>
</dbReference>
<sequence length="300" mass="35480">HRYIPLNYPKNINSADFKKMVQGPQIAWPSVILFLACLLGLFCLSWLAIDASIPFWLASIGNGILIYFLFSVVHDAMHRSVSKISWFNDSLGHISIFFFAPLATFELGRWIHMRHHRFTNDSQHDPDHFGHKLDWLTPLRWLNLDYYYTLYFLKQEEEDIRRKYLPRLIFQTILIASLILIAAYFGYLFEVIMLFVIPTRISSFITLAIFVYLPHVPFSHTSMEDEYRASSIRLGWEWLLTPIMAYHNYHLIHHLYPRAPFYRMLMIWNARLDEHLASNPYFVKTFGIGKNEGGKKNTRN</sequence>
<keyword evidence="1" id="KW-0472">Membrane</keyword>
<feature type="non-terminal residue" evidence="3">
    <location>
        <position position="1"/>
    </location>
</feature>
<dbReference type="PANTHER" id="PTHR19353">
    <property type="entry name" value="FATTY ACID DESATURASE 2"/>
    <property type="match status" value="1"/>
</dbReference>
<gene>
    <name evidence="3" type="ORF">METZ01_LOCUS345881</name>
</gene>
<dbReference type="GO" id="GO:0016020">
    <property type="term" value="C:membrane"/>
    <property type="evidence" value="ECO:0007669"/>
    <property type="project" value="TreeGrafter"/>
</dbReference>
<feature type="transmembrane region" description="Helical" evidence="1">
    <location>
        <begin position="93"/>
        <end position="111"/>
    </location>
</feature>
<protein>
    <recommendedName>
        <fullName evidence="2">Fatty acid desaturase domain-containing protein</fullName>
    </recommendedName>
</protein>
<evidence type="ECO:0000259" key="2">
    <source>
        <dbReference type="Pfam" id="PF00487"/>
    </source>
</evidence>
<keyword evidence="1" id="KW-1133">Transmembrane helix</keyword>
<accession>A0A382R7A4</accession>
<dbReference type="Pfam" id="PF00487">
    <property type="entry name" value="FA_desaturase"/>
    <property type="match status" value="1"/>
</dbReference>
<feature type="transmembrane region" description="Helical" evidence="1">
    <location>
        <begin position="26"/>
        <end position="48"/>
    </location>
</feature>
<dbReference type="InterPro" id="IPR005804">
    <property type="entry name" value="FA_desaturase_dom"/>
</dbReference>
<reference evidence="3" key="1">
    <citation type="submission" date="2018-05" db="EMBL/GenBank/DDBJ databases">
        <authorList>
            <person name="Lanie J.A."/>
            <person name="Ng W.-L."/>
            <person name="Kazmierczak K.M."/>
            <person name="Andrzejewski T.M."/>
            <person name="Davidsen T.M."/>
            <person name="Wayne K.J."/>
            <person name="Tettelin H."/>
            <person name="Glass J.I."/>
            <person name="Rusch D."/>
            <person name="Podicherti R."/>
            <person name="Tsui H.-C.T."/>
            <person name="Winkler M.E."/>
        </authorList>
    </citation>
    <scope>NUCLEOTIDE SEQUENCE</scope>
</reference>
<name>A0A382R7A4_9ZZZZ</name>
<organism evidence="3">
    <name type="scientific">marine metagenome</name>
    <dbReference type="NCBI Taxonomy" id="408172"/>
    <lineage>
        <taxon>unclassified sequences</taxon>
        <taxon>metagenomes</taxon>
        <taxon>ecological metagenomes</taxon>
    </lineage>
</organism>
<dbReference type="GO" id="GO:0016717">
    <property type="term" value="F:oxidoreductase activity, acting on paired donors, with oxidation of a pair of donors resulting in the reduction of molecular oxygen to two molecules of water"/>
    <property type="evidence" value="ECO:0007669"/>
    <property type="project" value="TreeGrafter"/>
</dbReference>
<feature type="transmembrane region" description="Helical" evidence="1">
    <location>
        <begin position="164"/>
        <end position="185"/>
    </location>
</feature>
<evidence type="ECO:0000256" key="1">
    <source>
        <dbReference type="SAM" id="Phobius"/>
    </source>
</evidence>
<evidence type="ECO:0000313" key="3">
    <source>
        <dbReference type="EMBL" id="SVC93027.1"/>
    </source>
</evidence>
<dbReference type="InterPro" id="IPR012171">
    <property type="entry name" value="Fatty_acid_desaturase"/>
</dbReference>
<dbReference type="AlphaFoldDB" id="A0A382R7A4"/>
<dbReference type="GO" id="GO:0008610">
    <property type="term" value="P:lipid biosynthetic process"/>
    <property type="evidence" value="ECO:0007669"/>
    <property type="project" value="UniProtKB-ARBA"/>
</dbReference>
<feature type="transmembrane region" description="Helical" evidence="1">
    <location>
        <begin position="191"/>
        <end position="213"/>
    </location>
</feature>
<feature type="domain" description="Fatty acid desaturase" evidence="2">
    <location>
        <begin position="54"/>
        <end position="270"/>
    </location>
</feature>
<dbReference type="EMBL" id="UINC01119304">
    <property type="protein sequence ID" value="SVC93027.1"/>
    <property type="molecule type" value="Genomic_DNA"/>
</dbReference>